<dbReference type="InterPro" id="IPR004868">
    <property type="entry name" value="DNA-dir_DNA_pol_B_mt/vir"/>
</dbReference>
<dbReference type="PANTHER" id="PTHR33568:SF3">
    <property type="entry name" value="DNA-DIRECTED DNA POLYMERASE"/>
    <property type="match status" value="1"/>
</dbReference>
<protein>
    <recommendedName>
        <fullName evidence="2">DNA-directed DNA polymerase</fullName>
        <ecNumber evidence="2">2.7.7.7</ecNumber>
    </recommendedName>
</protein>
<evidence type="ECO:0000256" key="5">
    <source>
        <dbReference type="ARBA" id="ARBA00022705"/>
    </source>
</evidence>
<keyword evidence="3" id="KW-0808">Transferase</keyword>
<dbReference type="GO" id="GO:0003887">
    <property type="term" value="F:DNA-directed DNA polymerase activity"/>
    <property type="evidence" value="ECO:0007669"/>
    <property type="project" value="UniProtKB-KW"/>
</dbReference>
<reference evidence="10" key="1">
    <citation type="journal article" name="Sci. Rep.">
        <title>The complete mitochondrial genome of medicinal fungus Taiwanofungus camphoratus reveals gene rearrangements and intron dynamics of Polyporales.</title>
        <authorList>
            <person name="Wang X."/>
            <person name="Jia L."/>
            <person name="Wang M."/>
            <person name="Yang H."/>
            <person name="Chen M."/>
            <person name="Li X."/>
            <person name="Liu H."/>
            <person name="Li Q."/>
            <person name="Liu N."/>
        </authorList>
    </citation>
    <scope>NUCLEOTIDE SEQUENCE</scope>
</reference>
<sequence length="301" mass="35511">MEPVFIGNGHDQYKMSDLSHYSKDIERIDNFNLWKSKVMIYCENDCISLYQVLTQFKDLVFDKWKVNINKYPTLPSLVFAIYRTHYMQENTIPITKGNIFDFIFIKESFTGGSTENYIPYGTNIHVYDVNSLYPSIMKNYLFPVGTINKFTGDISILSPDNLYWIGDVEVETKKDLYAPYLQIRRHNGNGLRTISPNGSFDMKINSPEYYNDLKYYDFTINSCYFFKKGDIFSKFVTDFYNLRQQSPKSDPMNLVAKLFMNSLYGRFAMKTEFNKHEFTNFYNFKLLSEKFEITDFIDLGD</sequence>
<dbReference type="InterPro" id="IPR043502">
    <property type="entry name" value="DNA/RNA_pol_sf"/>
</dbReference>
<dbReference type="EMBL" id="MH745717">
    <property type="protein sequence ID" value="QCG70015.1"/>
    <property type="molecule type" value="Genomic_DNA"/>
</dbReference>
<evidence type="ECO:0000256" key="6">
    <source>
        <dbReference type="ARBA" id="ARBA00022932"/>
    </source>
</evidence>
<name>A0A4D6SSK2_TAICA</name>
<dbReference type="Gene3D" id="1.10.287.690">
    <property type="entry name" value="Helix hairpin bin"/>
    <property type="match status" value="1"/>
</dbReference>
<geneLocation type="mitochondrion" evidence="10"/>
<evidence type="ECO:0000256" key="3">
    <source>
        <dbReference type="ARBA" id="ARBA00022679"/>
    </source>
</evidence>
<feature type="domain" description="DNA-directed DNA polymerase family B mitochondria/virus" evidence="9">
    <location>
        <begin position="35"/>
        <end position="278"/>
    </location>
</feature>
<dbReference type="Gene3D" id="3.90.1600.10">
    <property type="entry name" value="Palm domain of DNA polymerase"/>
    <property type="match status" value="1"/>
</dbReference>
<dbReference type="InterPro" id="IPR023211">
    <property type="entry name" value="DNA_pol_palm_dom_sf"/>
</dbReference>
<dbReference type="AlphaFoldDB" id="A0A4D6SSK2"/>
<keyword evidence="4" id="KW-0548">Nucleotidyltransferase</keyword>
<evidence type="ECO:0000259" key="9">
    <source>
        <dbReference type="Pfam" id="PF03175"/>
    </source>
</evidence>
<gene>
    <name evidence="10" type="primary">orf301</name>
</gene>
<keyword evidence="6" id="KW-0239">DNA-directed DNA polymerase</keyword>
<keyword evidence="7" id="KW-0238">DNA-binding</keyword>
<evidence type="ECO:0000256" key="2">
    <source>
        <dbReference type="ARBA" id="ARBA00012417"/>
    </source>
</evidence>
<accession>A0A4D6SSK2</accession>
<evidence type="ECO:0000313" key="10">
    <source>
        <dbReference type="EMBL" id="QCG70015.1"/>
    </source>
</evidence>
<keyword evidence="5" id="KW-0235">DNA replication</keyword>
<comment type="catalytic activity">
    <reaction evidence="8">
        <text>DNA(n) + a 2'-deoxyribonucleoside 5'-triphosphate = DNA(n+1) + diphosphate</text>
        <dbReference type="Rhea" id="RHEA:22508"/>
        <dbReference type="Rhea" id="RHEA-COMP:17339"/>
        <dbReference type="Rhea" id="RHEA-COMP:17340"/>
        <dbReference type="ChEBI" id="CHEBI:33019"/>
        <dbReference type="ChEBI" id="CHEBI:61560"/>
        <dbReference type="ChEBI" id="CHEBI:173112"/>
        <dbReference type="EC" id="2.7.7.7"/>
    </reaction>
</comment>
<evidence type="ECO:0000256" key="8">
    <source>
        <dbReference type="ARBA" id="ARBA00049244"/>
    </source>
</evidence>
<evidence type="ECO:0000256" key="7">
    <source>
        <dbReference type="ARBA" id="ARBA00023125"/>
    </source>
</evidence>
<dbReference type="SUPFAM" id="SSF56672">
    <property type="entry name" value="DNA/RNA polymerases"/>
    <property type="match status" value="1"/>
</dbReference>
<dbReference type="PANTHER" id="PTHR33568">
    <property type="entry name" value="DNA POLYMERASE"/>
    <property type="match status" value="1"/>
</dbReference>
<dbReference type="EC" id="2.7.7.7" evidence="2"/>
<organism evidence="10">
    <name type="scientific">Taiwanofungus camphoratus</name>
    <name type="common">Poroid brown-rot fungus</name>
    <name type="synonym">Antrodia camphorata</name>
    <dbReference type="NCBI Taxonomy" id="2696576"/>
    <lineage>
        <taxon>Eukaryota</taxon>
        <taxon>Fungi</taxon>
        <taxon>Dikarya</taxon>
        <taxon>Basidiomycota</taxon>
        <taxon>Agaricomycotina</taxon>
        <taxon>Agaricomycetes</taxon>
        <taxon>Polyporales</taxon>
        <taxon>Taiwanofungaceae</taxon>
        <taxon>Taiwanofungus</taxon>
    </lineage>
</organism>
<dbReference type="GO" id="GO:0003677">
    <property type="term" value="F:DNA binding"/>
    <property type="evidence" value="ECO:0007669"/>
    <property type="project" value="UniProtKB-KW"/>
</dbReference>
<comment type="similarity">
    <text evidence="1">Belongs to the DNA polymerase type-B family.</text>
</comment>
<dbReference type="RefSeq" id="YP_009652977.1">
    <property type="nucleotide sequence ID" value="NC_042771.1"/>
</dbReference>
<dbReference type="Pfam" id="PF03175">
    <property type="entry name" value="DNA_pol_B_2"/>
    <property type="match status" value="1"/>
</dbReference>
<dbReference type="GO" id="GO:0000166">
    <property type="term" value="F:nucleotide binding"/>
    <property type="evidence" value="ECO:0007669"/>
    <property type="project" value="InterPro"/>
</dbReference>
<dbReference type="PRINTS" id="PR00106">
    <property type="entry name" value="DNAPOLB"/>
</dbReference>
<dbReference type="GO" id="GO:0006260">
    <property type="term" value="P:DNA replication"/>
    <property type="evidence" value="ECO:0007669"/>
    <property type="project" value="UniProtKB-KW"/>
</dbReference>
<proteinExistence type="inferred from homology"/>
<evidence type="ECO:0000256" key="4">
    <source>
        <dbReference type="ARBA" id="ARBA00022695"/>
    </source>
</evidence>
<dbReference type="GeneID" id="40499502"/>
<dbReference type="InterPro" id="IPR006172">
    <property type="entry name" value="DNA-dir_DNA_pol_B"/>
</dbReference>
<evidence type="ECO:0000256" key="1">
    <source>
        <dbReference type="ARBA" id="ARBA00005755"/>
    </source>
</evidence>
<keyword evidence="10" id="KW-0496">Mitochondrion</keyword>